<keyword evidence="4" id="KW-0804">Transcription</keyword>
<gene>
    <name evidence="10" type="ORF">FB554_3151</name>
</gene>
<protein>
    <recommendedName>
        <fullName evidence="6">Glycerol operon regulatory protein</fullName>
    </recommendedName>
</protein>
<dbReference type="FunFam" id="1.10.10.10:FF:000056">
    <property type="entry name" value="IclR family transcriptional regulator"/>
    <property type="match status" value="1"/>
</dbReference>
<sequence length="258" mass="27739">MVDTPADKTRAGGVQSVARALDILEVVDAAGGETSLSQISAATGLPMPTIHRIVRTLVDRSYLRQLPDRRYALGTRLIPLGNSAREGFGARAARELAAVVHEFGETVNLATLDGDQLVYVGQVPSPRAMRMFTELGQHVQPHCRAAGKALLSRLPDDEVRALLDRVGMPAMTPSTITDPDVLLRQLADVRTEGYATEDGEMELGVRCVAVPVPSEQGNFSISLSAPESRLTDDVRDRALPVLRTVAERLAEQLEPGAA</sequence>
<dbReference type="Proteomes" id="UP000318336">
    <property type="component" value="Unassembled WGS sequence"/>
</dbReference>
<evidence type="ECO:0000259" key="7">
    <source>
        <dbReference type="PROSITE" id="PS50954"/>
    </source>
</evidence>
<dbReference type="GO" id="GO:0006071">
    <property type="term" value="P:glycerol metabolic process"/>
    <property type="evidence" value="ECO:0007669"/>
    <property type="project" value="UniProtKB-KW"/>
</dbReference>
<comment type="function">
    <text evidence="5">May be an activator protein for the gylABX operon.</text>
</comment>
<dbReference type="GO" id="GO:0045892">
    <property type="term" value="P:negative regulation of DNA-templated transcription"/>
    <property type="evidence" value="ECO:0007669"/>
    <property type="project" value="TreeGrafter"/>
</dbReference>
<feature type="domain" description="HTH iclR-type" evidence="8">
    <location>
        <begin position="14"/>
        <end position="75"/>
    </location>
</feature>
<keyword evidence="11" id="KW-1185">Reference proteome</keyword>
<dbReference type="GO" id="GO:0003677">
    <property type="term" value="F:DNA binding"/>
    <property type="evidence" value="ECO:0007669"/>
    <property type="project" value="UniProtKB-KW"/>
</dbReference>
<dbReference type="Pfam" id="PF09339">
    <property type="entry name" value="HTH_IclR"/>
    <property type="match status" value="1"/>
</dbReference>
<dbReference type="PROSITE" id="PS51078">
    <property type="entry name" value="ICLR_ED"/>
    <property type="match status" value="1"/>
</dbReference>
<evidence type="ECO:0000259" key="8">
    <source>
        <dbReference type="PROSITE" id="PS51077"/>
    </source>
</evidence>
<evidence type="ECO:0000256" key="4">
    <source>
        <dbReference type="ARBA" id="ARBA00023163"/>
    </source>
</evidence>
<dbReference type="PANTHER" id="PTHR30136">
    <property type="entry name" value="HELIX-TURN-HELIX TRANSCRIPTIONAL REGULATOR, ICLR FAMILY"/>
    <property type="match status" value="1"/>
</dbReference>
<dbReference type="InterPro" id="IPR005471">
    <property type="entry name" value="Tscrpt_reg_IclR_N"/>
</dbReference>
<dbReference type="RefSeq" id="WP_142007305.1">
    <property type="nucleotide sequence ID" value="NZ_CAJTBP010000001.1"/>
</dbReference>
<dbReference type="SMART" id="SM00346">
    <property type="entry name" value="HTH_ICLR"/>
    <property type="match status" value="1"/>
</dbReference>
<dbReference type="InterPro" id="IPR029016">
    <property type="entry name" value="GAF-like_dom_sf"/>
</dbReference>
<reference evidence="10 11" key="1">
    <citation type="submission" date="2019-06" db="EMBL/GenBank/DDBJ databases">
        <title>Sequencing the genomes of 1000 actinobacteria strains.</title>
        <authorList>
            <person name="Klenk H.-P."/>
        </authorList>
    </citation>
    <scope>NUCLEOTIDE SEQUENCE [LARGE SCALE GENOMIC DNA]</scope>
    <source>
        <strain evidence="10 11">DSM 24617</strain>
    </source>
</reference>
<keyword evidence="3" id="KW-0238">DNA-binding</keyword>
<dbReference type="GO" id="GO:0003700">
    <property type="term" value="F:DNA-binding transcription factor activity"/>
    <property type="evidence" value="ECO:0007669"/>
    <property type="project" value="TreeGrafter"/>
</dbReference>
<evidence type="ECO:0000256" key="5">
    <source>
        <dbReference type="ARBA" id="ARBA00058938"/>
    </source>
</evidence>
<feature type="domain" description="IclR-ED" evidence="9">
    <location>
        <begin position="76"/>
        <end position="255"/>
    </location>
</feature>
<evidence type="ECO:0000256" key="3">
    <source>
        <dbReference type="ARBA" id="ARBA00023125"/>
    </source>
</evidence>
<dbReference type="PROSITE" id="PS51077">
    <property type="entry name" value="HTH_ICLR"/>
    <property type="match status" value="1"/>
</dbReference>
<dbReference type="InterPro" id="IPR003887">
    <property type="entry name" value="LEM_dom"/>
</dbReference>
<evidence type="ECO:0000256" key="6">
    <source>
        <dbReference type="ARBA" id="ARBA00070406"/>
    </source>
</evidence>
<organism evidence="10 11">
    <name type="scientific">Barrientosiimonas humi</name>
    <dbReference type="NCBI Taxonomy" id="999931"/>
    <lineage>
        <taxon>Bacteria</taxon>
        <taxon>Bacillati</taxon>
        <taxon>Actinomycetota</taxon>
        <taxon>Actinomycetes</taxon>
        <taxon>Micrococcales</taxon>
        <taxon>Dermacoccaceae</taxon>
        <taxon>Barrientosiimonas</taxon>
    </lineage>
</organism>
<dbReference type="Pfam" id="PF01614">
    <property type="entry name" value="IclR_C"/>
    <property type="match status" value="1"/>
</dbReference>
<proteinExistence type="predicted"/>
<dbReference type="Gene3D" id="3.30.450.40">
    <property type="match status" value="1"/>
</dbReference>
<dbReference type="PROSITE" id="PS50954">
    <property type="entry name" value="LEM"/>
    <property type="match status" value="1"/>
</dbReference>
<evidence type="ECO:0000256" key="1">
    <source>
        <dbReference type="ARBA" id="ARBA00022798"/>
    </source>
</evidence>
<dbReference type="EMBL" id="VFOK01000001">
    <property type="protein sequence ID" value="TQL34968.1"/>
    <property type="molecule type" value="Genomic_DNA"/>
</dbReference>
<keyword evidence="2" id="KW-0805">Transcription regulation</keyword>
<dbReference type="InterPro" id="IPR050707">
    <property type="entry name" value="HTH_MetabolicPath_Reg"/>
</dbReference>
<evidence type="ECO:0000256" key="2">
    <source>
        <dbReference type="ARBA" id="ARBA00023015"/>
    </source>
</evidence>
<dbReference type="OrthoDB" id="8479143at2"/>
<dbReference type="InterPro" id="IPR036388">
    <property type="entry name" value="WH-like_DNA-bd_sf"/>
</dbReference>
<keyword evidence="1" id="KW-0319">Glycerol metabolism</keyword>
<dbReference type="AlphaFoldDB" id="A0A542XGL7"/>
<accession>A0A542XGL7</accession>
<evidence type="ECO:0000313" key="11">
    <source>
        <dbReference type="Proteomes" id="UP000318336"/>
    </source>
</evidence>
<dbReference type="InterPro" id="IPR014757">
    <property type="entry name" value="Tscrpt_reg_IclR_C"/>
</dbReference>
<dbReference type="SUPFAM" id="SSF55781">
    <property type="entry name" value="GAF domain-like"/>
    <property type="match status" value="1"/>
</dbReference>
<name>A0A542XGL7_9MICO</name>
<dbReference type="PANTHER" id="PTHR30136:SF24">
    <property type="entry name" value="HTH-TYPE TRANSCRIPTIONAL REPRESSOR ALLR"/>
    <property type="match status" value="1"/>
</dbReference>
<dbReference type="Gene3D" id="1.10.10.10">
    <property type="entry name" value="Winged helix-like DNA-binding domain superfamily/Winged helix DNA-binding domain"/>
    <property type="match status" value="1"/>
</dbReference>
<feature type="domain" description="LEM" evidence="7">
    <location>
        <begin position="148"/>
        <end position="193"/>
    </location>
</feature>
<dbReference type="SUPFAM" id="SSF46785">
    <property type="entry name" value="Winged helix' DNA-binding domain"/>
    <property type="match status" value="1"/>
</dbReference>
<evidence type="ECO:0000259" key="9">
    <source>
        <dbReference type="PROSITE" id="PS51078"/>
    </source>
</evidence>
<evidence type="ECO:0000313" key="10">
    <source>
        <dbReference type="EMBL" id="TQL34968.1"/>
    </source>
</evidence>
<comment type="caution">
    <text evidence="10">The sequence shown here is derived from an EMBL/GenBank/DDBJ whole genome shotgun (WGS) entry which is preliminary data.</text>
</comment>
<dbReference type="InterPro" id="IPR036390">
    <property type="entry name" value="WH_DNA-bd_sf"/>
</dbReference>